<organism evidence="1 2">
    <name type="scientific">Acrocarpospora corrugata</name>
    <dbReference type="NCBI Taxonomy" id="35763"/>
    <lineage>
        <taxon>Bacteria</taxon>
        <taxon>Bacillati</taxon>
        <taxon>Actinomycetota</taxon>
        <taxon>Actinomycetes</taxon>
        <taxon>Streptosporangiales</taxon>
        <taxon>Streptosporangiaceae</taxon>
        <taxon>Acrocarpospora</taxon>
    </lineage>
</organism>
<dbReference type="Proteomes" id="UP000334990">
    <property type="component" value="Unassembled WGS sequence"/>
</dbReference>
<dbReference type="EMBL" id="BLAD01000077">
    <property type="protein sequence ID" value="GES04091.1"/>
    <property type="molecule type" value="Genomic_DNA"/>
</dbReference>
<dbReference type="AlphaFoldDB" id="A0A5M3WAL3"/>
<keyword evidence="2" id="KW-1185">Reference proteome</keyword>
<dbReference type="OrthoDB" id="3818700at2"/>
<sequence>MAERNVSFPPIPNGVDYLVSVMQLLGENPSPRDLKYAVLHLQAASEVLLKARLQIEHWTLVVKDAAKTRKQHYLDSDFESPTHAETIRRLVEVVGIGISEADKKELLRFARTRNALQHWGLTESAPAVEVRAATVLDFLIRFLDDQLLQGVHSRDLVTCGATSV</sequence>
<comment type="caution">
    <text evidence="1">The sequence shown here is derived from an EMBL/GenBank/DDBJ whole genome shotgun (WGS) entry which is preliminary data.</text>
</comment>
<proteinExistence type="predicted"/>
<name>A0A5M3WAL3_9ACTN</name>
<reference evidence="1 2" key="1">
    <citation type="submission" date="2019-10" db="EMBL/GenBank/DDBJ databases">
        <title>Whole genome shotgun sequence of Acrocarpospora corrugata NBRC 13972.</title>
        <authorList>
            <person name="Ichikawa N."/>
            <person name="Kimura A."/>
            <person name="Kitahashi Y."/>
            <person name="Komaki H."/>
            <person name="Oguchi A."/>
        </authorList>
    </citation>
    <scope>NUCLEOTIDE SEQUENCE [LARGE SCALE GENOMIC DNA]</scope>
    <source>
        <strain evidence="1 2">NBRC 13972</strain>
    </source>
</reference>
<accession>A0A5M3WAL3</accession>
<evidence type="ECO:0000313" key="2">
    <source>
        <dbReference type="Proteomes" id="UP000334990"/>
    </source>
</evidence>
<dbReference type="RefSeq" id="WP_155340215.1">
    <property type="nucleotide sequence ID" value="NZ_BAAABN010000041.1"/>
</dbReference>
<evidence type="ECO:0008006" key="3">
    <source>
        <dbReference type="Google" id="ProtNLM"/>
    </source>
</evidence>
<protein>
    <recommendedName>
        <fullName evidence="3">Apea-like HEPN domain-containing protein</fullName>
    </recommendedName>
</protein>
<evidence type="ECO:0000313" key="1">
    <source>
        <dbReference type="EMBL" id="GES04091.1"/>
    </source>
</evidence>
<gene>
    <name evidence="1" type="ORF">Acor_61570</name>
</gene>